<reference evidence="1" key="1">
    <citation type="submission" date="2023-04" db="EMBL/GenBank/DDBJ databases">
        <title>Phytophthora fragariaefolia NBRC 109709.</title>
        <authorList>
            <person name="Ichikawa N."/>
            <person name="Sato H."/>
            <person name="Tonouchi N."/>
        </authorList>
    </citation>
    <scope>NUCLEOTIDE SEQUENCE</scope>
    <source>
        <strain evidence="1">NBRC 109709</strain>
    </source>
</reference>
<organism evidence="1 2">
    <name type="scientific">Phytophthora fragariaefolia</name>
    <dbReference type="NCBI Taxonomy" id="1490495"/>
    <lineage>
        <taxon>Eukaryota</taxon>
        <taxon>Sar</taxon>
        <taxon>Stramenopiles</taxon>
        <taxon>Oomycota</taxon>
        <taxon>Peronosporomycetes</taxon>
        <taxon>Peronosporales</taxon>
        <taxon>Peronosporaceae</taxon>
        <taxon>Phytophthora</taxon>
    </lineage>
</organism>
<evidence type="ECO:0000313" key="1">
    <source>
        <dbReference type="EMBL" id="GMF60561.1"/>
    </source>
</evidence>
<name>A0A9W6YCS6_9STRA</name>
<protein>
    <submittedName>
        <fullName evidence="1">Unnamed protein product</fullName>
    </submittedName>
</protein>
<gene>
    <name evidence="1" type="ORF">Pfra01_002626200</name>
</gene>
<comment type="caution">
    <text evidence="1">The sequence shown here is derived from an EMBL/GenBank/DDBJ whole genome shotgun (WGS) entry which is preliminary data.</text>
</comment>
<evidence type="ECO:0000313" key="2">
    <source>
        <dbReference type="Proteomes" id="UP001165121"/>
    </source>
</evidence>
<dbReference type="Proteomes" id="UP001165121">
    <property type="component" value="Unassembled WGS sequence"/>
</dbReference>
<keyword evidence="2" id="KW-1185">Reference proteome</keyword>
<dbReference type="AlphaFoldDB" id="A0A9W6YCS6"/>
<dbReference type="EMBL" id="BSXT01005481">
    <property type="protein sequence ID" value="GMF60561.1"/>
    <property type="molecule type" value="Genomic_DNA"/>
</dbReference>
<accession>A0A9W6YCS6</accession>
<proteinExistence type="predicted"/>
<sequence>MVDSALTGNRAIAHTHEVEARFGVTVHSHLPGSSRYTKLVHTTLQPPLEAVRSVPQDFRRRSSFCWVSSSSKPFVSGRASHRYVKPSSAIDAYNQNAPYTDSPSTMDKNVNDTSKLVTHHTDVAKLSAKLRTRSG</sequence>